<dbReference type="PROSITE" id="PS50253">
    <property type="entry name" value="COX3"/>
    <property type="match status" value="1"/>
</dbReference>
<protein>
    <recommendedName>
        <fullName evidence="3 8">Cytochrome c oxidase subunit 3</fullName>
    </recommendedName>
</protein>
<evidence type="ECO:0000256" key="5">
    <source>
        <dbReference type="ARBA" id="ARBA00022967"/>
    </source>
</evidence>
<evidence type="ECO:0000259" key="10">
    <source>
        <dbReference type="PROSITE" id="PS50253"/>
    </source>
</evidence>
<dbReference type="AlphaFoldDB" id="A0A343WNM8"/>
<feature type="transmembrane region" description="Helical" evidence="9">
    <location>
        <begin position="130"/>
        <end position="150"/>
    </location>
</feature>
<comment type="subcellular location">
    <subcellularLocation>
        <location evidence="1">Membrane</location>
        <topology evidence="1">Multi-pass membrane protein</topology>
    </subcellularLocation>
</comment>
<dbReference type="FunFam" id="1.20.120.80:FF:000002">
    <property type="entry name" value="Cytochrome c oxidase subunit 3"/>
    <property type="match status" value="1"/>
</dbReference>
<dbReference type="GeneID" id="36944100"/>
<evidence type="ECO:0000256" key="7">
    <source>
        <dbReference type="ARBA" id="ARBA00023136"/>
    </source>
</evidence>
<evidence type="ECO:0000313" key="11">
    <source>
        <dbReference type="EMBL" id="AWD31604.1"/>
    </source>
</evidence>
<dbReference type="Gene3D" id="1.10.287.70">
    <property type="match status" value="1"/>
</dbReference>
<name>A0A343WNM8_9HEMI</name>
<sequence>MTTHNNQPFHLVNYSPWPLTGSIGALTMTSGLTMMFLNKNMYLMNLGMMINLLTMYQWWRDISREATYQGLHNSMVIKGMKISMILFIMSEIMFFVSFFWAFLHSSLAPTIEIGMKWPPSGIYTFDPTQIPLLNTMILLSSGMTVTWAHHSLIFNDYKQTKMGLYFTVMLGGLFTILQGYEYIEAKFTISDSVYGSCFFLATGFHGIHVIIGTLFLTVCLLRHNMNHFSKNHHYGFEAASWYWHFVDIVWLMLYIMIYWWGS</sequence>
<dbReference type="InterPro" id="IPR033945">
    <property type="entry name" value="Cyt_c_oxase_su3_dom"/>
</dbReference>
<keyword evidence="4 8" id="KW-0812">Transmembrane</keyword>
<dbReference type="CDD" id="cd01665">
    <property type="entry name" value="Cyt_c_Oxidase_III"/>
    <property type="match status" value="1"/>
</dbReference>
<keyword evidence="8 11" id="KW-0496">Mitochondrion</keyword>
<comment type="function">
    <text evidence="8">Component of the cytochrome c oxidase, the last enzyme in the mitochondrial electron transport chain which drives oxidative phosphorylation. The respiratory chain contains 3 multisubunit complexes succinate dehydrogenase (complex II, CII), ubiquinol-cytochrome c oxidoreductase (cytochrome b-c1 complex, complex III, CIII) and cytochrome c oxidase (complex IV, CIV), that cooperate to transfer electrons derived from NADH and succinate to molecular oxygen, creating an electrochemical gradient over the inner membrane that drives transmembrane transport and the ATP synthase. Cytochrome c oxidase is the component of the respiratory chain that catalyzes the reduction of oxygen to water. Electrons originating from reduced cytochrome c in the intermembrane space (IMS) are transferred via the dinuclear copper A center (CU(A)) of subunit 2 and heme A of subunit 1 to the active site in subunit 1, a binuclear center (BNC) formed by heme A3 and copper B (CU(B)). The BNC reduces molecular oxygen to 2 water molecules using 4 electrons from cytochrome c in the IMS and 4 protons from the mitochondrial matrix.</text>
</comment>
<dbReference type="GO" id="GO:0006123">
    <property type="term" value="P:mitochondrial electron transport, cytochrome c to oxygen"/>
    <property type="evidence" value="ECO:0007669"/>
    <property type="project" value="TreeGrafter"/>
</dbReference>
<dbReference type="PANTHER" id="PTHR11403:SF7">
    <property type="entry name" value="CYTOCHROME C OXIDASE SUBUNIT 3"/>
    <property type="match status" value="1"/>
</dbReference>
<dbReference type="Pfam" id="PF00510">
    <property type="entry name" value="COX3"/>
    <property type="match status" value="1"/>
</dbReference>
<dbReference type="RefSeq" id="YP_009488345.1">
    <property type="nucleotide sequence ID" value="NC_037834.1"/>
</dbReference>
<evidence type="ECO:0000256" key="1">
    <source>
        <dbReference type="ARBA" id="ARBA00004141"/>
    </source>
</evidence>
<keyword evidence="6 9" id="KW-1133">Transmembrane helix</keyword>
<dbReference type="InterPro" id="IPR035973">
    <property type="entry name" value="Cyt_c_oxidase_su3-like_sf"/>
</dbReference>
<organism evidence="11">
    <name type="scientific">Dictyla platyoma</name>
    <dbReference type="NCBI Taxonomy" id="2172477"/>
    <lineage>
        <taxon>Eukaryota</taxon>
        <taxon>Metazoa</taxon>
        <taxon>Ecdysozoa</taxon>
        <taxon>Arthropoda</taxon>
        <taxon>Hexapoda</taxon>
        <taxon>Insecta</taxon>
        <taxon>Pterygota</taxon>
        <taxon>Neoptera</taxon>
        <taxon>Paraneoptera</taxon>
        <taxon>Hemiptera</taxon>
        <taxon>Heteroptera</taxon>
        <taxon>Panheteroptera</taxon>
        <taxon>Cimicomorpha</taxon>
        <taxon>Tingidae</taxon>
        <taxon>Dictyla</taxon>
    </lineage>
</organism>
<gene>
    <name evidence="11" type="primary">COX3</name>
</gene>
<evidence type="ECO:0000256" key="8">
    <source>
        <dbReference type="RuleBase" id="RU003375"/>
    </source>
</evidence>
<dbReference type="InterPro" id="IPR024791">
    <property type="entry name" value="Cyt_c/ubiquinol_Oxase_su3"/>
</dbReference>
<keyword evidence="5" id="KW-1278">Translocase</keyword>
<geneLocation type="mitochondrion" evidence="11"/>
<dbReference type="InterPro" id="IPR000298">
    <property type="entry name" value="Cyt_c_oxidase-like_su3"/>
</dbReference>
<reference evidence="11" key="1">
    <citation type="journal article" date="2018" name="BMC Genomics">
        <title>Compositional and mutational rate heterogeneity in mitochondrial genomes and its effect on the phylogenetic inferences of Cimicomorpha (Hemiptera: Heteroptera).</title>
        <authorList>
            <person name="Yang H."/>
            <person name="Li T."/>
            <person name="Dang K."/>
            <person name="Bu W."/>
        </authorList>
    </citation>
    <scope>NUCLEOTIDE SEQUENCE</scope>
</reference>
<evidence type="ECO:0000256" key="9">
    <source>
        <dbReference type="SAM" id="Phobius"/>
    </source>
</evidence>
<dbReference type="SUPFAM" id="SSF81452">
    <property type="entry name" value="Cytochrome c oxidase subunit III-like"/>
    <property type="match status" value="1"/>
</dbReference>
<evidence type="ECO:0000256" key="3">
    <source>
        <dbReference type="ARBA" id="ARBA00015944"/>
    </source>
</evidence>
<keyword evidence="7 9" id="KW-0472">Membrane</keyword>
<accession>A0A343WNM8</accession>
<dbReference type="GO" id="GO:0004129">
    <property type="term" value="F:cytochrome-c oxidase activity"/>
    <property type="evidence" value="ECO:0007669"/>
    <property type="project" value="InterPro"/>
</dbReference>
<dbReference type="GO" id="GO:0016020">
    <property type="term" value="C:membrane"/>
    <property type="evidence" value="ECO:0007669"/>
    <property type="project" value="UniProtKB-SubCell"/>
</dbReference>
<dbReference type="InterPro" id="IPR013833">
    <property type="entry name" value="Cyt_c_oxidase_su3_a-hlx"/>
</dbReference>
<proteinExistence type="inferred from homology"/>
<dbReference type="PANTHER" id="PTHR11403">
    <property type="entry name" value="CYTOCHROME C OXIDASE SUBUNIT III"/>
    <property type="match status" value="1"/>
</dbReference>
<evidence type="ECO:0000256" key="4">
    <source>
        <dbReference type="ARBA" id="ARBA00022692"/>
    </source>
</evidence>
<feature type="transmembrane region" description="Helical" evidence="9">
    <location>
        <begin position="80"/>
        <end position="103"/>
    </location>
</feature>
<feature type="transmembrane region" description="Helical" evidence="9">
    <location>
        <begin position="162"/>
        <end position="180"/>
    </location>
</feature>
<dbReference type="EMBL" id="MF351856">
    <property type="protein sequence ID" value="AWD31604.1"/>
    <property type="molecule type" value="Genomic_DNA"/>
</dbReference>
<dbReference type="Gene3D" id="1.20.120.80">
    <property type="entry name" value="Cytochrome c oxidase, subunit III, four-helix bundle"/>
    <property type="match status" value="1"/>
</dbReference>
<dbReference type="CTD" id="4514"/>
<feature type="domain" description="Heme-copper oxidase subunit III family profile" evidence="10">
    <location>
        <begin position="5"/>
        <end position="262"/>
    </location>
</feature>
<evidence type="ECO:0000256" key="2">
    <source>
        <dbReference type="ARBA" id="ARBA00010581"/>
    </source>
</evidence>
<feature type="transmembrane region" description="Helical" evidence="9">
    <location>
        <begin position="192"/>
        <end position="221"/>
    </location>
</feature>
<evidence type="ECO:0000256" key="6">
    <source>
        <dbReference type="ARBA" id="ARBA00022989"/>
    </source>
</evidence>
<comment type="similarity">
    <text evidence="2 8">Belongs to the cytochrome c oxidase subunit 3 family.</text>
</comment>
<feature type="transmembrane region" description="Helical" evidence="9">
    <location>
        <begin position="241"/>
        <end position="261"/>
    </location>
</feature>
<dbReference type="GO" id="GO:0005739">
    <property type="term" value="C:mitochondrion"/>
    <property type="evidence" value="ECO:0007669"/>
    <property type="project" value="TreeGrafter"/>
</dbReference>